<keyword evidence="2" id="KW-1185">Reference proteome</keyword>
<dbReference type="AlphaFoldDB" id="A0A8X6MA27"/>
<comment type="caution">
    <text evidence="1">The sequence shown here is derived from an EMBL/GenBank/DDBJ whole genome shotgun (WGS) entry which is preliminary data.</text>
</comment>
<organism evidence="1 2">
    <name type="scientific">Trichonephila inaurata madagascariensis</name>
    <dbReference type="NCBI Taxonomy" id="2747483"/>
    <lineage>
        <taxon>Eukaryota</taxon>
        <taxon>Metazoa</taxon>
        <taxon>Ecdysozoa</taxon>
        <taxon>Arthropoda</taxon>
        <taxon>Chelicerata</taxon>
        <taxon>Arachnida</taxon>
        <taxon>Araneae</taxon>
        <taxon>Araneomorphae</taxon>
        <taxon>Entelegynae</taxon>
        <taxon>Araneoidea</taxon>
        <taxon>Nephilidae</taxon>
        <taxon>Trichonephila</taxon>
        <taxon>Trichonephila inaurata</taxon>
    </lineage>
</organism>
<name>A0A8X6MA27_9ARAC</name>
<proteinExistence type="predicted"/>
<gene>
    <name evidence="1" type="ORF">TNIN_94061</name>
</gene>
<dbReference type="Proteomes" id="UP000886998">
    <property type="component" value="Unassembled WGS sequence"/>
</dbReference>
<evidence type="ECO:0000313" key="1">
    <source>
        <dbReference type="EMBL" id="GFS34957.1"/>
    </source>
</evidence>
<dbReference type="EMBL" id="BMAV01024646">
    <property type="protein sequence ID" value="GFS34957.1"/>
    <property type="molecule type" value="Genomic_DNA"/>
</dbReference>
<accession>A0A8X6MA27</accession>
<protein>
    <submittedName>
        <fullName evidence="1">Uncharacterized protein</fullName>
    </submittedName>
</protein>
<reference evidence="1" key="1">
    <citation type="submission" date="2020-08" db="EMBL/GenBank/DDBJ databases">
        <title>Multicomponent nature underlies the extraordinary mechanical properties of spider dragline silk.</title>
        <authorList>
            <person name="Kono N."/>
            <person name="Nakamura H."/>
            <person name="Mori M."/>
            <person name="Yoshida Y."/>
            <person name="Ohtoshi R."/>
            <person name="Malay A.D."/>
            <person name="Moran D.A.P."/>
            <person name="Tomita M."/>
            <person name="Numata K."/>
            <person name="Arakawa K."/>
        </authorList>
    </citation>
    <scope>NUCLEOTIDE SEQUENCE</scope>
</reference>
<sequence>MSFLTKGRKVDLINLDIELNETVPPDSKVIDFRKIITGSENHEEGADKLDAYENLREGTKMRPSLANGGMTLRSDSRNSVNREFVPRMNRQYNIEKCAEFGFHLARNCPKQKIIPVREKCKAEGHTKKHCKVNMWCSDAIPFAQLENEHQNKRTKPKTVFTVPNREDILRNKKNFERRKCSTCVIESSDGTI</sequence>
<evidence type="ECO:0000313" key="2">
    <source>
        <dbReference type="Proteomes" id="UP000886998"/>
    </source>
</evidence>